<accession>A0AAW3MVV1</accession>
<comment type="caution">
    <text evidence="1">The sequence shown here is derived from an EMBL/GenBank/DDBJ whole genome shotgun (WGS) entry which is preliminary data.</text>
</comment>
<proteinExistence type="predicted"/>
<dbReference type="AlphaFoldDB" id="A0AAW3MVV1"/>
<keyword evidence="2" id="KW-1185">Reference proteome</keyword>
<evidence type="ECO:0000313" key="2">
    <source>
        <dbReference type="Proteomes" id="UP000056453"/>
    </source>
</evidence>
<reference evidence="1 2" key="1">
    <citation type="submission" date="2015-11" db="EMBL/GenBank/DDBJ databases">
        <title>Expanding the genomic diversity of Burkholderia species for the development of highly accurate diagnostics.</title>
        <authorList>
            <person name="Sahl J."/>
            <person name="Keim P."/>
            <person name="Wagner D."/>
        </authorList>
    </citation>
    <scope>NUCLEOTIDE SEQUENCE [LARGE SCALE GENOMIC DNA]</scope>
    <source>
        <strain evidence="1 2">MSMB1808WGS</strain>
    </source>
</reference>
<name>A0AAW3MVV1_9BURK</name>
<protein>
    <recommendedName>
        <fullName evidence="3">Ribosomal protein L7/L12 C-terminal domain-containing protein</fullName>
    </recommendedName>
</protein>
<evidence type="ECO:0000313" key="1">
    <source>
        <dbReference type="EMBL" id="KVP98068.1"/>
    </source>
</evidence>
<dbReference type="EMBL" id="LPBJ01000047">
    <property type="protein sequence ID" value="KVP98068.1"/>
    <property type="molecule type" value="Genomic_DNA"/>
</dbReference>
<dbReference type="Proteomes" id="UP000056453">
    <property type="component" value="Unassembled WGS sequence"/>
</dbReference>
<gene>
    <name evidence="1" type="ORF">WJ96_05725</name>
</gene>
<evidence type="ECO:0008006" key="3">
    <source>
        <dbReference type="Google" id="ProtNLM"/>
    </source>
</evidence>
<sequence length="97" mass="11580">MRALRRYTDCFNHNRTQIMEKMTSEQRRARILELQTELNRLRAEELIELGTEVDYKLVMSECRELVQKGDRVKAVNHYRLKTGSGLREAYDVMQQFA</sequence>
<organism evidence="1 2">
    <name type="scientific">Burkholderia ubonensis</name>
    <dbReference type="NCBI Taxonomy" id="101571"/>
    <lineage>
        <taxon>Bacteria</taxon>
        <taxon>Pseudomonadati</taxon>
        <taxon>Pseudomonadota</taxon>
        <taxon>Betaproteobacteria</taxon>
        <taxon>Burkholderiales</taxon>
        <taxon>Burkholderiaceae</taxon>
        <taxon>Burkholderia</taxon>
        <taxon>Burkholderia cepacia complex</taxon>
    </lineage>
</organism>